<dbReference type="GO" id="GO:0046872">
    <property type="term" value="F:metal ion binding"/>
    <property type="evidence" value="ECO:0007669"/>
    <property type="project" value="UniProtKB-KW"/>
</dbReference>
<evidence type="ECO:0000313" key="6">
    <source>
        <dbReference type="EMBL" id="HJC67592.1"/>
    </source>
</evidence>
<dbReference type="EMBL" id="DWWB01000077">
    <property type="protein sequence ID" value="HJC67592.1"/>
    <property type="molecule type" value="Genomic_DNA"/>
</dbReference>
<evidence type="ECO:0000256" key="1">
    <source>
        <dbReference type="ARBA" id="ARBA00022485"/>
    </source>
</evidence>
<evidence type="ECO:0000256" key="5">
    <source>
        <dbReference type="ARBA" id="ARBA00023014"/>
    </source>
</evidence>
<keyword evidence="4" id="KW-0408">Iron</keyword>
<keyword evidence="3" id="KW-0560">Oxidoreductase</keyword>
<gene>
    <name evidence="6" type="ORF">H9931_12915</name>
</gene>
<reference evidence="6" key="1">
    <citation type="journal article" date="2021" name="PeerJ">
        <title>Extensive microbial diversity within the chicken gut microbiome revealed by metagenomics and culture.</title>
        <authorList>
            <person name="Gilroy R."/>
            <person name="Ravi A."/>
            <person name="Getino M."/>
            <person name="Pursley I."/>
            <person name="Horton D.L."/>
            <person name="Alikhan N.F."/>
            <person name="Baker D."/>
            <person name="Gharbi K."/>
            <person name="Hall N."/>
            <person name="Watson M."/>
            <person name="Adriaenssens E.M."/>
            <person name="Foster-Nyarko E."/>
            <person name="Jarju S."/>
            <person name="Secka A."/>
            <person name="Antonio M."/>
            <person name="Oren A."/>
            <person name="Chaudhuri R.R."/>
            <person name="La Ragione R."/>
            <person name="Hildebrand F."/>
            <person name="Pallen M.J."/>
        </authorList>
    </citation>
    <scope>NUCLEOTIDE SEQUENCE</scope>
    <source>
        <strain evidence="6">CHK198-12963</strain>
    </source>
</reference>
<dbReference type="PANTHER" id="PTHR43498">
    <property type="entry name" value="FERREDOXIN:COB-COM HETERODISULFIDE REDUCTASE SUBUNIT A"/>
    <property type="match status" value="1"/>
</dbReference>
<organism evidence="6 7">
    <name type="scientific">Candidatus Enterocloster excrementigallinarum</name>
    <dbReference type="NCBI Taxonomy" id="2838558"/>
    <lineage>
        <taxon>Bacteria</taxon>
        <taxon>Bacillati</taxon>
        <taxon>Bacillota</taxon>
        <taxon>Clostridia</taxon>
        <taxon>Lachnospirales</taxon>
        <taxon>Lachnospiraceae</taxon>
        <taxon>Enterocloster</taxon>
    </lineage>
</organism>
<evidence type="ECO:0000256" key="2">
    <source>
        <dbReference type="ARBA" id="ARBA00022723"/>
    </source>
</evidence>
<dbReference type="PRINTS" id="PR00368">
    <property type="entry name" value="FADPNR"/>
</dbReference>
<protein>
    <submittedName>
        <fullName evidence="6">FAD-dependent oxidoreductase</fullName>
    </submittedName>
</protein>
<evidence type="ECO:0000256" key="3">
    <source>
        <dbReference type="ARBA" id="ARBA00023002"/>
    </source>
</evidence>
<evidence type="ECO:0000256" key="4">
    <source>
        <dbReference type="ARBA" id="ARBA00023004"/>
    </source>
</evidence>
<name>A0A9D2PXH6_9FIRM</name>
<accession>A0A9D2PXH6</accession>
<dbReference type="GO" id="GO:0016491">
    <property type="term" value="F:oxidoreductase activity"/>
    <property type="evidence" value="ECO:0007669"/>
    <property type="project" value="UniProtKB-KW"/>
</dbReference>
<dbReference type="Gene3D" id="3.50.50.60">
    <property type="entry name" value="FAD/NAD(P)-binding domain"/>
    <property type="match status" value="1"/>
</dbReference>
<sequence length="409" mass="44286">MAGTKLYETDVIVVGGGIAGCMAALTAGKNNKKVILIDRYAYPGGTGSASIMGQMTGSGMDGKLMFGGYTGDFINELIQNGDAKDFPFRKTTMEGTIGILRYNVESFKSLLEDWLLAAGVKIFYNSVVTAAVENETSCTVNVKGFYDEYEVRGRLIIDATGNASVASMLGHETLATTLTEKKQAVAVIFKVGNVDKDKYLAFEDGRTAGEMKELDELYEKKLLPARFLSVGISPNTNEAYINATFMSNVDYESTEETSKALIELRRQAKKLIPVFRKYIPGLENCFLSETAPSLGVRSALRIAGKYVLKGMDIAEMKFFEDAIAPSTWPVDIHDYSGEMQWVETPKPYMVPYRALVPAKGGRLIAAGKCISADDDAFAAIRIMPTAAGVGEAAGQAAAIALEQNIAFDK</sequence>
<keyword evidence="5" id="KW-0411">Iron-sulfur</keyword>
<dbReference type="InterPro" id="IPR036188">
    <property type="entry name" value="FAD/NAD-bd_sf"/>
</dbReference>
<comment type="caution">
    <text evidence="6">The sequence shown here is derived from an EMBL/GenBank/DDBJ whole genome shotgun (WGS) entry which is preliminary data.</text>
</comment>
<keyword evidence="2" id="KW-0479">Metal-binding</keyword>
<proteinExistence type="predicted"/>
<reference evidence="6" key="2">
    <citation type="submission" date="2021-04" db="EMBL/GenBank/DDBJ databases">
        <authorList>
            <person name="Gilroy R."/>
        </authorList>
    </citation>
    <scope>NUCLEOTIDE SEQUENCE</scope>
    <source>
        <strain evidence="6">CHK198-12963</strain>
    </source>
</reference>
<dbReference type="Pfam" id="PF12831">
    <property type="entry name" value="FAD_oxidored"/>
    <property type="match status" value="1"/>
</dbReference>
<dbReference type="AlphaFoldDB" id="A0A9D2PXH6"/>
<dbReference type="PROSITE" id="PS51257">
    <property type="entry name" value="PROKAR_LIPOPROTEIN"/>
    <property type="match status" value="1"/>
</dbReference>
<dbReference type="GO" id="GO:0051539">
    <property type="term" value="F:4 iron, 4 sulfur cluster binding"/>
    <property type="evidence" value="ECO:0007669"/>
    <property type="project" value="UniProtKB-KW"/>
</dbReference>
<keyword evidence="1" id="KW-0004">4Fe-4S</keyword>
<dbReference type="PANTHER" id="PTHR43498:SF1">
    <property type="entry name" value="COB--COM HETERODISULFIDE REDUCTASE IRON-SULFUR SUBUNIT A"/>
    <property type="match status" value="1"/>
</dbReference>
<dbReference type="InterPro" id="IPR039650">
    <property type="entry name" value="HdrA-like"/>
</dbReference>
<evidence type="ECO:0000313" key="7">
    <source>
        <dbReference type="Proteomes" id="UP000823863"/>
    </source>
</evidence>
<dbReference type="SUPFAM" id="SSF51905">
    <property type="entry name" value="FAD/NAD(P)-binding domain"/>
    <property type="match status" value="1"/>
</dbReference>
<dbReference type="Proteomes" id="UP000823863">
    <property type="component" value="Unassembled WGS sequence"/>
</dbReference>